<dbReference type="EMBL" id="SIDB01000004">
    <property type="protein sequence ID" value="KAI3433433.1"/>
    <property type="molecule type" value="Genomic_DNA"/>
</dbReference>
<dbReference type="SUPFAM" id="SSF54518">
    <property type="entry name" value="Tubby C-terminal domain-like"/>
    <property type="match status" value="1"/>
</dbReference>
<dbReference type="Gene3D" id="2.40.160.200">
    <property type="entry name" value="LURP1-related"/>
    <property type="match status" value="1"/>
</dbReference>
<dbReference type="InterPro" id="IPR025659">
    <property type="entry name" value="Tubby-like_C"/>
</dbReference>
<dbReference type="InterPro" id="IPR038595">
    <property type="entry name" value="LOR_sf"/>
</dbReference>
<evidence type="ECO:0000313" key="2">
    <source>
        <dbReference type="EMBL" id="KAI3433433.1"/>
    </source>
</evidence>
<reference evidence="2" key="1">
    <citation type="journal article" date="2019" name="Plant J.">
        <title>Chlorella vulgaris genome assembly and annotation reveals the molecular basis for metabolic acclimation to high light conditions.</title>
        <authorList>
            <person name="Cecchin M."/>
            <person name="Marcolungo L."/>
            <person name="Rossato M."/>
            <person name="Girolomoni L."/>
            <person name="Cosentino E."/>
            <person name="Cuine S."/>
            <person name="Li-Beisson Y."/>
            <person name="Delledonne M."/>
            <person name="Ballottari M."/>
        </authorList>
    </citation>
    <scope>NUCLEOTIDE SEQUENCE</scope>
    <source>
        <strain evidence="2">211/11P</strain>
    </source>
</reference>
<organism evidence="2 3">
    <name type="scientific">Chlorella vulgaris</name>
    <name type="common">Green alga</name>
    <dbReference type="NCBI Taxonomy" id="3077"/>
    <lineage>
        <taxon>Eukaryota</taxon>
        <taxon>Viridiplantae</taxon>
        <taxon>Chlorophyta</taxon>
        <taxon>core chlorophytes</taxon>
        <taxon>Trebouxiophyceae</taxon>
        <taxon>Chlorellales</taxon>
        <taxon>Chlorellaceae</taxon>
        <taxon>Chlorella clade</taxon>
        <taxon>Chlorella</taxon>
    </lineage>
</organism>
<reference evidence="2" key="2">
    <citation type="submission" date="2020-11" db="EMBL/GenBank/DDBJ databases">
        <authorList>
            <person name="Cecchin M."/>
            <person name="Marcolungo L."/>
            <person name="Rossato M."/>
            <person name="Girolomoni L."/>
            <person name="Cosentino E."/>
            <person name="Cuine S."/>
            <person name="Li-Beisson Y."/>
            <person name="Delledonne M."/>
            <person name="Ballottari M."/>
        </authorList>
    </citation>
    <scope>NUCLEOTIDE SEQUENCE</scope>
    <source>
        <strain evidence="2">211/11P</strain>
        <tissue evidence="2">Whole cell</tissue>
    </source>
</reference>
<comment type="caution">
    <text evidence="2">The sequence shown here is derived from an EMBL/GenBank/DDBJ whole genome shotgun (WGS) entry which is preliminary data.</text>
</comment>
<evidence type="ECO:0000256" key="1">
    <source>
        <dbReference type="ARBA" id="ARBA00005437"/>
    </source>
</evidence>
<accession>A0A9D4TSS1</accession>
<dbReference type="InterPro" id="IPR007612">
    <property type="entry name" value="LOR"/>
</dbReference>
<name>A0A9D4TSS1_CHLVU</name>
<protein>
    <submittedName>
        <fullName evidence="2">Uncharacterized protein</fullName>
    </submittedName>
</protein>
<dbReference type="AlphaFoldDB" id="A0A9D4TSS1"/>
<sequence length="217" mass="23401">MAATQGGAAAAGTHLPPLVTVTNHVALEPRYLFMCTNSLSTFKNESLFRDPDGDLVYRLTNNSGILLESKELKDGQDRTILRAKKFPLSLAKWTITQPSSDAVLAKTRTVSGMAKYGVEVDVPSAPRSDAKSTISILPDLSNSRVVMIQNNGKHKPDTPMCVATYGENVAMGMISAAVQDWTYHVVLDPGADAALACLLLVCYTDLIEWNAMGAANW</sequence>
<gene>
    <name evidence="2" type="ORF">D9Q98_003248</name>
</gene>
<comment type="similarity">
    <text evidence="1">Belongs to the LOR family.</text>
</comment>
<evidence type="ECO:0000313" key="3">
    <source>
        <dbReference type="Proteomes" id="UP001055712"/>
    </source>
</evidence>
<dbReference type="Proteomes" id="UP001055712">
    <property type="component" value="Unassembled WGS sequence"/>
</dbReference>
<dbReference type="Pfam" id="PF04525">
    <property type="entry name" value="LOR"/>
    <property type="match status" value="1"/>
</dbReference>
<proteinExistence type="inferred from homology"/>
<dbReference type="OrthoDB" id="510779at2759"/>
<keyword evidence="3" id="KW-1185">Reference proteome</keyword>